<dbReference type="KEGG" id="sdr:SCD_n00601"/>
<comment type="function">
    <text evidence="1">Component of the ubiquinol-cytochrome c reductase complex (complex III or cytochrome b-c1 complex), which is a respiratory chain that generates an electrochemical potential coupled to ATP synthesis.</text>
</comment>
<dbReference type="PROSITE" id="PS51296">
    <property type="entry name" value="RIESKE"/>
    <property type="match status" value="1"/>
</dbReference>
<dbReference type="EC" id="7.1.1.8" evidence="5 20"/>
<dbReference type="GO" id="GO:0046872">
    <property type="term" value="F:metal ion binding"/>
    <property type="evidence" value="ECO:0007669"/>
    <property type="project" value="UniProtKB-KW"/>
</dbReference>
<keyword evidence="8" id="KW-1003">Cell membrane</keyword>
<evidence type="ECO:0000256" key="10">
    <source>
        <dbReference type="ARBA" id="ARBA00022714"/>
    </source>
</evidence>
<evidence type="ECO:0000256" key="14">
    <source>
        <dbReference type="ARBA" id="ARBA00022989"/>
    </source>
</evidence>
<gene>
    <name evidence="23" type="ORF">SCD_n00601</name>
</gene>
<evidence type="ECO:0000256" key="16">
    <source>
        <dbReference type="ARBA" id="ARBA00023014"/>
    </source>
</evidence>
<dbReference type="Pfam" id="PF10399">
    <property type="entry name" value="UCR_Fe-S_N"/>
    <property type="match status" value="1"/>
</dbReference>
<evidence type="ECO:0000256" key="19">
    <source>
        <dbReference type="ARBA" id="ARBA00029351"/>
    </source>
</evidence>
<keyword evidence="11" id="KW-0479">Metal-binding</keyword>
<evidence type="ECO:0000256" key="1">
    <source>
        <dbReference type="ARBA" id="ARBA00002444"/>
    </source>
</evidence>
<keyword evidence="17 20" id="KW-0472">Membrane</keyword>
<dbReference type="InterPro" id="IPR036922">
    <property type="entry name" value="Rieske_2Fe-2S_sf"/>
</dbReference>
<dbReference type="InterPro" id="IPR006311">
    <property type="entry name" value="TAT_signal"/>
</dbReference>
<dbReference type="Proteomes" id="UP000015559">
    <property type="component" value="Chromosome"/>
</dbReference>
<evidence type="ECO:0000256" key="5">
    <source>
        <dbReference type="ARBA" id="ARBA00012951"/>
    </source>
</evidence>
<keyword evidence="18" id="KW-1015">Disulfide bond</keyword>
<evidence type="ECO:0000256" key="15">
    <source>
        <dbReference type="ARBA" id="ARBA00023004"/>
    </source>
</evidence>
<organism evidence="23 24">
    <name type="scientific">Sulfuricella denitrificans (strain DSM 22764 / NBRC 105220 / skB26)</name>
    <dbReference type="NCBI Taxonomy" id="1163617"/>
    <lineage>
        <taxon>Bacteria</taxon>
        <taxon>Pseudomonadati</taxon>
        <taxon>Pseudomonadota</taxon>
        <taxon>Betaproteobacteria</taxon>
        <taxon>Nitrosomonadales</taxon>
        <taxon>Sulfuricellaceae</taxon>
        <taxon>Sulfuricella</taxon>
    </lineage>
</organism>
<keyword evidence="13 20" id="KW-0249">Electron transport</keyword>
<dbReference type="InterPro" id="IPR006317">
    <property type="entry name" value="Ubiquinol_cyt_c_Rdtase_Fe-S-su"/>
</dbReference>
<dbReference type="InterPro" id="IPR017941">
    <property type="entry name" value="Rieske_2Fe-2S"/>
</dbReference>
<dbReference type="NCBIfam" id="TIGR01416">
    <property type="entry name" value="Rieske_proteo"/>
    <property type="match status" value="1"/>
</dbReference>
<keyword evidence="7 20" id="KW-0813">Transport</keyword>
<evidence type="ECO:0000313" key="24">
    <source>
        <dbReference type="Proteomes" id="UP000015559"/>
    </source>
</evidence>
<keyword evidence="15" id="KW-0408">Iron</keyword>
<evidence type="ECO:0000259" key="22">
    <source>
        <dbReference type="PROSITE" id="PS51296"/>
    </source>
</evidence>
<evidence type="ECO:0000256" key="18">
    <source>
        <dbReference type="ARBA" id="ARBA00023157"/>
    </source>
</evidence>
<evidence type="ECO:0000256" key="8">
    <source>
        <dbReference type="ARBA" id="ARBA00022475"/>
    </source>
</evidence>
<dbReference type="InterPro" id="IPR019470">
    <property type="entry name" value="Ubiq_cytC_Rdtase_Fe-S_su_TAT"/>
</dbReference>
<comment type="similarity">
    <text evidence="3">Belongs to the Rieske iron-sulfur protein family.</text>
</comment>
<dbReference type="Gene3D" id="1.20.5.510">
    <property type="entry name" value="Single helix bin"/>
    <property type="match status" value="1"/>
</dbReference>
<dbReference type="PRINTS" id="PR00162">
    <property type="entry name" value="RIESKE"/>
</dbReference>
<dbReference type="AlphaFoldDB" id="S6AB91"/>
<evidence type="ECO:0000256" key="3">
    <source>
        <dbReference type="ARBA" id="ARBA00010651"/>
    </source>
</evidence>
<dbReference type="PROSITE" id="PS51318">
    <property type="entry name" value="TAT"/>
    <property type="match status" value="1"/>
</dbReference>
<dbReference type="STRING" id="1163617.SCD_n00601"/>
<keyword evidence="9 20" id="KW-0812">Transmembrane</keyword>
<evidence type="ECO:0000256" key="2">
    <source>
        <dbReference type="ARBA" id="ARBA00004162"/>
    </source>
</evidence>
<comment type="catalytic activity">
    <reaction evidence="19 20">
        <text>a quinol + 2 Fe(III)-[cytochrome c](out) = a quinone + 2 Fe(II)-[cytochrome c](out) + 2 H(+)(out)</text>
        <dbReference type="Rhea" id="RHEA:11484"/>
        <dbReference type="Rhea" id="RHEA-COMP:10350"/>
        <dbReference type="Rhea" id="RHEA-COMP:14399"/>
        <dbReference type="ChEBI" id="CHEBI:15378"/>
        <dbReference type="ChEBI" id="CHEBI:24646"/>
        <dbReference type="ChEBI" id="CHEBI:29033"/>
        <dbReference type="ChEBI" id="CHEBI:29034"/>
        <dbReference type="ChEBI" id="CHEBI:132124"/>
        <dbReference type="EC" id="7.1.1.8"/>
    </reaction>
</comment>
<comment type="miscellaneous">
    <text evidence="20">The Rieske protein is a high potential 2Fe-2S protein.</text>
</comment>
<evidence type="ECO:0000256" key="7">
    <source>
        <dbReference type="ARBA" id="ARBA00022448"/>
    </source>
</evidence>
<evidence type="ECO:0000256" key="20">
    <source>
        <dbReference type="RuleBase" id="RU004494"/>
    </source>
</evidence>
<evidence type="ECO:0000256" key="6">
    <source>
        <dbReference type="ARBA" id="ARBA00019816"/>
    </source>
</evidence>
<evidence type="ECO:0000256" key="4">
    <source>
        <dbReference type="ARBA" id="ARBA00011649"/>
    </source>
</evidence>
<name>S6AB91_SULDS</name>
<comment type="cofactor">
    <cofactor evidence="20">
        <name>[2Fe-2S] cluster</name>
        <dbReference type="ChEBI" id="CHEBI:190135"/>
    </cofactor>
    <text evidence="20">Binds 1 [2Fe-2S] cluster per subunit.</text>
</comment>
<dbReference type="InterPro" id="IPR014349">
    <property type="entry name" value="Rieske_Fe-S_prot"/>
</dbReference>
<sequence length="197" mass="21285">MSQNEVDRSKRRFLIAATTAVGGVAAVVTVIPFVASMLPSQRAKAGGAPVEVDISKIEPGMILNVEWRGKPVWIVNRTKDMLDLLSKHDDKLVDPKSEMMQQPEYAKNATRSIKPEFLVAVGVCTHLGCSPTFRKEVGAADLGADWPGGFFCPCHGSKFDLAARVFQGVPAPTNLVIPPHKYLSDSRILIGDDSKGA</sequence>
<dbReference type="OrthoDB" id="9767869at2"/>
<evidence type="ECO:0000256" key="21">
    <source>
        <dbReference type="RuleBase" id="RU004497"/>
    </source>
</evidence>
<keyword evidence="10" id="KW-0001">2Fe-2S</keyword>
<comment type="subcellular location">
    <subcellularLocation>
        <location evidence="2">Cell membrane</location>
        <topology evidence="2">Single-pass membrane protein</topology>
    </subcellularLocation>
</comment>
<feature type="transmembrane region" description="Helical" evidence="20">
    <location>
        <begin position="12"/>
        <end position="35"/>
    </location>
</feature>
<evidence type="ECO:0000256" key="12">
    <source>
        <dbReference type="ARBA" id="ARBA00022967"/>
    </source>
</evidence>
<keyword evidence="16" id="KW-0411">Iron-sulfur</keyword>
<dbReference type="RefSeq" id="WP_009206603.1">
    <property type="nucleotide sequence ID" value="NC_022357.1"/>
</dbReference>
<dbReference type="GO" id="GO:0051537">
    <property type="term" value="F:2 iron, 2 sulfur cluster binding"/>
    <property type="evidence" value="ECO:0007669"/>
    <property type="project" value="UniProtKB-KW"/>
</dbReference>
<dbReference type="SUPFAM" id="SSF50022">
    <property type="entry name" value="ISP domain"/>
    <property type="match status" value="1"/>
</dbReference>
<dbReference type="PANTHER" id="PTHR10134">
    <property type="entry name" value="CYTOCHROME B-C1 COMPLEX SUBUNIT RIESKE, MITOCHONDRIAL"/>
    <property type="match status" value="1"/>
</dbReference>
<evidence type="ECO:0000256" key="9">
    <source>
        <dbReference type="ARBA" id="ARBA00022692"/>
    </source>
</evidence>
<dbReference type="EMBL" id="AP013066">
    <property type="protein sequence ID" value="BAN34448.1"/>
    <property type="molecule type" value="Genomic_DNA"/>
</dbReference>
<evidence type="ECO:0000256" key="17">
    <source>
        <dbReference type="ARBA" id="ARBA00023136"/>
    </source>
</evidence>
<dbReference type="Gene3D" id="2.102.10.10">
    <property type="entry name" value="Rieske [2Fe-2S] iron-sulphur domain"/>
    <property type="match status" value="1"/>
</dbReference>
<proteinExistence type="inferred from homology"/>
<dbReference type="Pfam" id="PF00355">
    <property type="entry name" value="Rieske"/>
    <property type="match status" value="1"/>
</dbReference>
<evidence type="ECO:0000256" key="13">
    <source>
        <dbReference type="ARBA" id="ARBA00022982"/>
    </source>
</evidence>
<keyword evidence="14 20" id="KW-1133">Transmembrane helix</keyword>
<keyword evidence="24" id="KW-1185">Reference proteome</keyword>
<dbReference type="GO" id="GO:0008121">
    <property type="term" value="F:quinol-cytochrome-c reductase activity"/>
    <property type="evidence" value="ECO:0007669"/>
    <property type="project" value="UniProtKB-EC"/>
</dbReference>
<reference evidence="23 24" key="1">
    <citation type="journal article" date="2012" name="Appl. Environ. Microbiol.">
        <title>Draft genome sequence of a psychrotolerant sulfur-oxidizing bacterium, Sulfuricella denitrificans skB26, and proteomic insights into cold adaptation.</title>
        <authorList>
            <person name="Watanabe T."/>
            <person name="Kojima H."/>
            <person name="Fukui M."/>
        </authorList>
    </citation>
    <scope>NUCLEOTIDE SEQUENCE [LARGE SCALE GENOMIC DNA]</scope>
    <source>
        <strain evidence="24">skB26</strain>
    </source>
</reference>
<dbReference type="GO" id="GO:0005886">
    <property type="term" value="C:plasma membrane"/>
    <property type="evidence" value="ECO:0007669"/>
    <property type="project" value="UniProtKB-SubCell"/>
</dbReference>
<evidence type="ECO:0000313" key="23">
    <source>
        <dbReference type="EMBL" id="BAN34448.1"/>
    </source>
</evidence>
<feature type="domain" description="Rieske" evidence="22">
    <location>
        <begin position="84"/>
        <end position="189"/>
    </location>
</feature>
<evidence type="ECO:0000256" key="11">
    <source>
        <dbReference type="ARBA" id="ARBA00022723"/>
    </source>
</evidence>
<comment type="subunit">
    <text evidence="4 21">The main subunits of complex b-c1 are: cytochrome b, cytochrome c1 and the Rieske protein.</text>
</comment>
<dbReference type="CDD" id="cd03470">
    <property type="entry name" value="Rieske_cytochrome_bc1"/>
    <property type="match status" value="1"/>
</dbReference>
<accession>S6AB91</accession>
<dbReference type="HOGENOM" id="CLU_055690_0_2_4"/>
<dbReference type="InterPro" id="IPR005805">
    <property type="entry name" value="Rieske_Fe-S_prot_C"/>
</dbReference>
<keyword evidence="12" id="KW-1278">Translocase</keyword>
<protein>
    <recommendedName>
        <fullName evidence="6 20">Ubiquinol-cytochrome c reductase iron-sulfur subunit</fullName>
        <ecNumber evidence="5 20">7.1.1.8</ecNumber>
    </recommendedName>
</protein>
<dbReference type="eggNOG" id="COG0723">
    <property type="taxonomic scope" value="Bacteria"/>
</dbReference>